<dbReference type="PANTHER" id="PTHR30514">
    <property type="entry name" value="GLUCOKINASE"/>
    <property type="match status" value="1"/>
</dbReference>
<dbReference type="Gene3D" id="3.40.50.10490">
    <property type="entry name" value="Glucose-6-phosphate isomerase like protein, domain 1"/>
    <property type="match status" value="1"/>
</dbReference>
<dbReference type="InterPro" id="IPR046348">
    <property type="entry name" value="SIS_dom_sf"/>
</dbReference>
<dbReference type="InterPro" id="IPR036388">
    <property type="entry name" value="WH-like_DNA-bd_sf"/>
</dbReference>
<dbReference type="GO" id="GO:0003677">
    <property type="term" value="F:DNA binding"/>
    <property type="evidence" value="ECO:0007669"/>
    <property type="project" value="UniProtKB-KW"/>
</dbReference>
<accession>A0A1X6WPL7</accession>
<dbReference type="GO" id="GO:1901135">
    <property type="term" value="P:carbohydrate derivative metabolic process"/>
    <property type="evidence" value="ECO:0007669"/>
    <property type="project" value="InterPro"/>
</dbReference>
<dbReference type="InterPro" id="IPR035472">
    <property type="entry name" value="RpiR-like_SIS"/>
</dbReference>
<evidence type="ECO:0000259" key="4">
    <source>
        <dbReference type="PROSITE" id="PS51071"/>
    </source>
</evidence>
<sequence length="281" mass="31299">MKYNIIYIMKEKLNSLSKAEKQLALWIMENPQEVINMSVTNLAKQANSSPATIVRLCYSLGLSGFTDLKIQLSKNLPQIEENLHTDIIKDETIDNIKKKLKFNLNNSFEETFNLLNDEVISQAIDYIEENTTIFTFGLGASGIVSEDIYQKFTRIGRNVIFSKDHHLMSTSLVSNSLSGTFIAISNSGEKQEVIHLARIAKNQNIPVIVITSSPDSSLAVIADCLLITSSGSEAPIRSSATNSMMVQLFAADILFSTYASKNYEETMNKLNVSKQIIETLK</sequence>
<dbReference type="InterPro" id="IPR009057">
    <property type="entry name" value="Homeodomain-like_sf"/>
</dbReference>
<evidence type="ECO:0000313" key="6">
    <source>
        <dbReference type="EMBL" id="SLM85606.1"/>
    </source>
</evidence>
<dbReference type="InterPro" id="IPR047640">
    <property type="entry name" value="RpiR-like"/>
</dbReference>
<dbReference type="SUPFAM" id="SSF46689">
    <property type="entry name" value="Homeodomain-like"/>
    <property type="match status" value="1"/>
</dbReference>
<reference evidence="7" key="1">
    <citation type="submission" date="2017-02" db="EMBL/GenBank/DDBJ databases">
        <authorList>
            <person name="Dridi B."/>
        </authorList>
    </citation>
    <scope>NUCLEOTIDE SEQUENCE [LARGE SCALE GENOMIC DNA]</scope>
    <source>
        <strain evidence="7">bH819</strain>
    </source>
</reference>
<dbReference type="InterPro" id="IPR001347">
    <property type="entry name" value="SIS_dom"/>
</dbReference>
<dbReference type="RefSeq" id="WP_256958413.1">
    <property type="nucleotide sequence ID" value="NZ_FWFD01000008.1"/>
</dbReference>
<dbReference type="InterPro" id="IPR000281">
    <property type="entry name" value="HTH_RpiR"/>
</dbReference>
<gene>
    <name evidence="6" type="ORF">FM121_05860</name>
</gene>
<organism evidence="6 7">
    <name type="scientific">Vagococcus fluvialis bH819</name>
    <dbReference type="NCBI Taxonomy" id="1255619"/>
    <lineage>
        <taxon>Bacteria</taxon>
        <taxon>Bacillati</taxon>
        <taxon>Bacillota</taxon>
        <taxon>Bacilli</taxon>
        <taxon>Lactobacillales</taxon>
        <taxon>Enterococcaceae</taxon>
        <taxon>Vagococcus</taxon>
    </lineage>
</organism>
<keyword evidence="3" id="KW-0804">Transcription</keyword>
<dbReference type="PROSITE" id="PS51464">
    <property type="entry name" value="SIS"/>
    <property type="match status" value="1"/>
</dbReference>
<dbReference type="GO" id="GO:0003700">
    <property type="term" value="F:DNA-binding transcription factor activity"/>
    <property type="evidence" value="ECO:0007669"/>
    <property type="project" value="InterPro"/>
</dbReference>
<evidence type="ECO:0000313" key="7">
    <source>
        <dbReference type="Proteomes" id="UP000195918"/>
    </source>
</evidence>
<feature type="domain" description="SIS" evidence="5">
    <location>
        <begin position="123"/>
        <end position="264"/>
    </location>
</feature>
<evidence type="ECO:0000256" key="2">
    <source>
        <dbReference type="ARBA" id="ARBA00023125"/>
    </source>
</evidence>
<dbReference type="AlphaFoldDB" id="A0A1X6WPL7"/>
<dbReference type="Proteomes" id="UP000195918">
    <property type="component" value="Unassembled WGS sequence"/>
</dbReference>
<dbReference type="EMBL" id="FWFD01000008">
    <property type="protein sequence ID" value="SLM85606.1"/>
    <property type="molecule type" value="Genomic_DNA"/>
</dbReference>
<dbReference type="Gene3D" id="1.10.10.10">
    <property type="entry name" value="Winged helix-like DNA-binding domain superfamily/Winged helix DNA-binding domain"/>
    <property type="match status" value="1"/>
</dbReference>
<evidence type="ECO:0000256" key="3">
    <source>
        <dbReference type="ARBA" id="ARBA00023163"/>
    </source>
</evidence>
<name>A0A1X6WPL7_9ENTE</name>
<protein>
    <submittedName>
        <fullName evidence="6">Transcriptional regulator, RpiR family</fullName>
    </submittedName>
</protein>
<evidence type="ECO:0000259" key="5">
    <source>
        <dbReference type="PROSITE" id="PS51464"/>
    </source>
</evidence>
<dbReference type="CDD" id="cd05013">
    <property type="entry name" value="SIS_RpiR"/>
    <property type="match status" value="1"/>
</dbReference>
<evidence type="ECO:0000256" key="1">
    <source>
        <dbReference type="ARBA" id="ARBA00023015"/>
    </source>
</evidence>
<keyword evidence="2" id="KW-0238">DNA-binding</keyword>
<dbReference type="GO" id="GO:0097367">
    <property type="term" value="F:carbohydrate derivative binding"/>
    <property type="evidence" value="ECO:0007669"/>
    <property type="project" value="InterPro"/>
</dbReference>
<feature type="domain" description="HTH rpiR-type" evidence="4">
    <location>
        <begin position="3"/>
        <end position="79"/>
    </location>
</feature>
<keyword evidence="7" id="KW-1185">Reference proteome</keyword>
<dbReference type="SUPFAM" id="SSF53697">
    <property type="entry name" value="SIS domain"/>
    <property type="match status" value="1"/>
</dbReference>
<dbReference type="PANTHER" id="PTHR30514:SF10">
    <property type="entry name" value="MURR_RPIR FAMILY TRANSCRIPTIONAL REGULATOR"/>
    <property type="match status" value="1"/>
</dbReference>
<dbReference type="PROSITE" id="PS51071">
    <property type="entry name" value="HTH_RPIR"/>
    <property type="match status" value="1"/>
</dbReference>
<keyword evidence="1" id="KW-0805">Transcription regulation</keyword>
<dbReference type="Pfam" id="PF01380">
    <property type="entry name" value="SIS"/>
    <property type="match status" value="1"/>
</dbReference>
<proteinExistence type="predicted"/>
<dbReference type="Pfam" id="PF01418">
    <property type="entry name" value="HTH_6"/>
    <property type="match status" value="1"/>
</dbReference>